<evidence type="ECO:0000313" key="2">
    <source>
        <dbReference type="Proteomes" id="UP000199391"/>
    </source>
</evidence>
<accession>A0A1I7M8A1</accession>
<dbReference type="EMBL" id="FPBO01000102">
    <property type="protein sequence ID" value="SFV18156.1"/>
    <property type="molecule type" value="Genomic_DNA"/>
</dbReference>
<reference evidence="2" key="1">
    <citation type="submission" date="2016-10" db="EMBL/GenBank/DDBJ databases">
        <authorList>
            <person name="Varghese N."/>
            <person name="Submissions S."/>
        </authorList>
    </citation>
    <scope>NUCLEOTIDE SEQUENCE [LARGE SCALE GENOMIC DNA]</scope>
    <source>
        <strain evidence="2">CGMCC 1.11014</strain>
    </source>
</reference>
<name>A0A1I7M8A1_9BURK</name>
<dbReference type="AlphaFoldDB" id="A0A1I7M8A1"/>
<gene>
    <name evidence="1" type="ORF">SAMN05216552_11021</name>
</gene>
<dbReference type="Proteomes" id="UP000199391">
    <property type="component" value="Unassembled WGS sequence"/>
</dbReference>
<protein>
    <submittedName>
        <fullName evidence="1">Uncharacterized protein</fullName>
    </submittedName>
</protein>
<dbReference type="InterPro" id="IPR058702">
    <property type="entry name" value="MafI2-like"/>
</dbReference>
<sequence length="104" mass="11801">MMSDAEIKFENFQALAFVQSALGSLSSNVRCLSIQCLNGEVDLYYTLEVESSEDREEIDDIETEMYSHQINGSVIIRSHVAISADPRQLVEMVVGRPIYLRKEQ</sequence>
<dbReference type="Pfam" id="PF26541">
    <property type="entry name" value="MafI2"/>
    <property type="match status" value="1"/>
</dbReference>
<proteinExistence type="predicted"/>
<organism evidence="1 2">
    <name type="scientific">Pseudoduganella namucuonensis</name>
    <dbReference type="NCBI Taxonomy" id="1035707"/>
    <lineage>
        <taxon>Bacteria</taxon>
        <taxon>Pseudomonadati</taxon>
        <taxon>Pseudomonadota</taxon>
        <taxon>Betaproteobacteria</taxon>
        <taxon>Burkholderiales</taxon>
        <taxon>Oxalobacteraceae</taxon>
        <taxon>Telluria group</taxon>
        <taxon>Pseudoduganella</taxon>
    </lineage>
</organism>
<keyword evidence="2" id="KW-1185">Reference proteome</keyword>
<dbReference type="RefSeq" id="WP_093561689.1">
    <property type="nucleotide sequence ID" value="NZ_FPBO01000102.1"/>
</dbReference>
<evidence type="ECO:0000313" key="1">
    <source>
        <dbReference type="EMBL" id="SFV18156.1"/>
    </source>
</evidence>